<accession>A0AAN8JHG7</accession>
<evidence type="ECO:0000313" key="3">
    <source>
        <dbReference type="Proteomes" id="UP001347796"/>
    </source>
</evidence>
<name>A0AAN8JHG7_PATCE</name>
<dbReference type="EMBL" id="JAZGQO010000010">
    <property type="protein sequence ID" value="KAK6175758.1"/>
    <property type="molecule type" value="Genomic_DNA"/>
</dbReference>
<gene>
    <name evidence="2" type="ORF">SNE40_014151</name>
</gene>
<comment type="caution">
    <text evidence="2">The sequence shown here is derived from an EMBL/GenBank/DDBJ whole genome shotgun (WGS) entry which is preliminary data.</text>
</comment>
<protein>
    <submittedName>
        <fullName evidence="2">Uncharacterized protein</fullName>
    </submittedName>
</protein>
<keyword evidence="3" id="KW-1185">Reference proteome</keyword>
<dbReference type="AlphaFoldDB" id="A0AAN8JHG7"/>
<evidence type="ECO:0000313" key="2">
    <source>
        <dbReference type="EMBL" id="KAK6175758.1"/>
    </source>
</evidence>
<feature type="region of interest" description="Disordered" evidence="1">
    <location>
        <begin position="1"/>
        <end position="36"/>
    </location>
</feature>
<reference evidence="2 3" key="1">
    <citation type="submission" date="2024-01" db="EMBL/GenBank/DDBJ databases">
        <title>The genome of the rayed Mediterranean limpet Patella caerulea (Linnaeus, 1758).</title>
        <authorList>
            <person name="Anh-Thu Weber A."/>
            <person name="Halstead-Nussloch G."/>
        </authorList>
    </citation>
    <scope>NUCLEOTIDE SEQUENCE [LARGE SCALE GENOMIC DNA]</scope>
    <source>
        <strain evidence="2">AATW-2023a</strain>
        <tissue evidence="2">Whole specimen</tissue>
    </source>
</reference>
<organism evidence="2 3">
    <name type="scientific">Patella caerulea</name>
    <name type="common">Rayed Mediterranean limpet</name>
    <dbReference type="NCBI Taxonomy" id="87958"/>
    <lineage>
        <taxon>Eukaryota</taxon>
        <taxon>Metazoa</taxon>
        <taxon>Spiralia</taxon>
        <taxon>Lophotrochozoa</taxon>
        <taxon>Mollusca</taxon>
        <taxon>Gastropoda</taxon>
        <taxon>Patellogastropoda</taxon>
        <taxon>Patelloidea</taxon>
        <taxon>Patellidae</taxon>
        <taxon>Patella</taxon>
    </lineage>
</organism>
<feature type="compositionally biased region" description="Basic and acidic residues" evidence="1">
    <location>
        <begin position="11"/>
        <end position="35"/>
    </location>
</feature>
<proteinExistence type="predicted"/>
<evidence type="ECO:0000256" key="1">
    <source>
        <dbReference type="SAM" id="MobiDB-lite"/>
    </source>
</evidence>
<sequence>MEDIPTTSTKRGRDSYGETPKPENKTHKMDDRDSESATGNVYIEFLTKQMATLIDAVSEVKINQEKMTGMLEKKMEDWKAEIMGHIDSKVRVLQDELSIDITTERIRVDQIVNNVQEIKDNLSRLEVNNETRHGRLTENNDLTV</sequence>
<dbReference type="Proteomes" id="UP001347796">
    <property type="component" value="Unassembled WGS sequence"/>
</dbReference>